<dbReference type="CDD" id="cd01449">
    <property type="entry name" value="TST_Repeat_2"/>
    <property type="match status" value="1"/>
</dbReference>
<dbReference type="PROSITE" id="PS50206">
    <property type="entry name" value="RHODANESE_3"/>
    <property type="match status" value="2"/>
</dbReference>
<dbReference type="PANTHER" id="PTHR11364:SF27">
    <property type="entry name" value="SULFURTRANSFERASE"/>
    <property type="match status" value="1"/>
</dbReference>
<gene>
    <name evidence="4" type="ORF">GCM10023226_41340</name>
</gene>
<protein>
    <submittedName>
        <fullName evidence="4">Sulfurtransferase</fullName>
    </submittedName>
</protein>
<dbReference type="Gene3D" id="3.40.250.10">
    <property type="entry name" value="Rhodanese-like domain"/>
    <property type="match status" value="2"/>
</dbReference>
<feature type="domain" description="Rhodanese" evidence="3">
    <location>
        <begin position="163"/>
        <end position="274"/>
    </location>
</feature>
<evidence type="ECO:0000313" key="4">
    <source>
        <dbReference type="EMBL" id="GAA4698503.1"/>
    </source>
</evidence>
<reference evidence="5" key="1">
    <citation type="journal article" date="2019" name="Int. J. Syst. Evol. Microbiol.">
        <title>The Global Catalogue of Microorganisms (GCM) 10K type strain sequencing project: providing services to taxonomists for standard genome sequencing and annotation.</title>
        <authorList>
            <consortium name="The Broad Institute Genomics Platform"/>
            <consortium name="The Broad Institute Genome Sequencing Center for Infectious Disease"/>
            <person name="Wu L."/>
            <person name="Ma J."/>
        </authorList>
    </citation>
    <scope>NUCLEOTIDE SEQUENCE [LARGE SCALE GENOMIC DNA]</scope>
    <source>
        <strain evidence="5">JCM 18127</strain>
    </source>
</reference>
<evidence type="ECO:0000256" key="1">
    <source>
        <dbReference type="ARBA" id="ARBA00022679"/>
    </source>
</evidence>
<dbReference type="RefSeq" id="WP_345271795.1">
    <property type="nucleotide sequence ID" value="NZ_BAABIM010000005.1"/>
</dbReference>
<dbReference type="EMBL" id="BAABIM010000005">
    <property type="protein sequence ID" value="GAA4698503.1"/>
    <property type="molecule type" value="Genomic_DNA"/>
</dbReference>
<dbReference type="CDD" id="cd01448">
    <property type="entry name" value="TST_Repeat_1"/>
    <property type="match status" value="1"/>
</dbReference>
<evidence type="ECO:0000313" key="5">
    <source>
        <dbReference type="Proteomes" id="UP001500621"/>
    </source>
</evidence>
<feature type="domain" description="Rhodanese" evidence="3">
    <location>
        <begin position="17"/>
        <end position="138"/>
    </location>
</feature>
<name>A0ABP8X352_9ACTN</name>
<dbReference type="Pfam" id="PF00581">
    <property type="entry name" value="Rhodanese"/>
    <property type="match status" value="2"/>
</dbReference>
<dbReference type="SMART" id="SM00450">
    <property type="entry name" value="RHOD"/>
    <property type="match status" value="2"/>
</dbReference>
<evidence type="ECO:0000259" key="3">
    <source>
        <dbReference type="PROSITE" id="PS50206"/>
    </source>
</evidence>
<dbReference type="InterPro" id="IPR036873">
    <property type="entry name" value="Rhodanese-like_dom_sf"/>
</dbReference>
<dbReference type="SUPFAM" id="SSF52821">
    <property type="entry name" value="Rhodanese/Cell cycle control phosphatase"/>
    <property type="match status" value="2"/>
</dbReference>
<comment type="caution">
    <text evidence="4">The sequence shown here is derived from an EMBL/GenBank/DDBJ whole genome shotgun (WGS) entry which is preliminary data.</text>
</comment>
<keyword evidence="2" id="KW-0677">Repeat</keyword>
<sequence>MASPLISTAELDELLGQRDAVTVLDVRWRMGGPPGAEAHAAGHVPGAAYVDLERDLAAPAASPVDERGRHPLPTLEAFGAAMRRAGVRADRPVVVYDDWQGRAAARAWWLLRHHGHDRVRVLDGGWSAWVADGGAVQTGAVLVPPGDFEPGPGRLPVVDAQAATAVDVLVDAREPERYRGDHEPADPVAGRVPGAVNLPTSVNLRADGRFRSPVELAALYAVEGVTPEESVAAYCGSGVTATHDLLAMELIGVTAALYAPSFSGWVSDPERPVERG</sequence>
<organism evidence="4 5">
    <name type="scientific">Nocardioides nanhaiensis</name>
    <dbReference type="NCBI Taxonomy" id="1476871"/>
    <lineage>
        <taxon>Bacteria</taxon>
        <taxon>Bacillati</taxon>
        <taxon>Actinomycetota</taxon>
        <taxon>Actinomycetes</taxon>
        <taxon>Propionibacteriales</taxon>
        <taxon>Nocardioidaceae</taxon>
        <taxon>Nocardioides</taxon>
    </lineage>
</organism>
<dbReference type="Proteomes" id="UP001500621">
    <property type="component" value="Unassembled WGS sequence"/>
</dbReference>
<accession>A0ABP8X352</accession>
<proteinExistence type="predicted"/>
<dbReference type="InterPro" id="IPR001763">
    <property type="entry name" value="Rhodanese-like_dom"/>
</dbReference>
<dbReference type="InterPro" id="IPR045078">
    <property type="entry name" value="TST/MPST-like"/>
</dbReference>
<keyword evidence="1" id="KW-0808">Transferase</keyword>
<keyword evidence="5" id="KW-1185">Reference proteome</keyword>
<evidence type="ECO:0000256" key="2">
    <source>
        <dbReference type="ARBA" id="ARBA00022737"/>
    </source>
</evidence>
<dbReference type="PANTHER" id="PTHR11364">
    <property type="entry name" value="THIOSULFATE SULFERTANSFERASE"/>
    <property type="match status" value="1"/>
</dbReference>